<sequence>MDTHAFEVKVSVVGAGPVRRFGAYYAGFRTPATGTTDSSPESGGRISVMHPEHMSHIIADLLGPTPTGQELLGRGLEHFAGAESKQP</sequence>
<organism evidence="1 2">
    <name type="scientific">Nonomuraea marmarensis</name>
    <dbReference type="NCBI Taxonomy" id="3351344"/>
    <lineage>
        <taxon>Bacteria</taxon>
        <taxon>Bacillati</taxon>
        <taxon>Actinomycetota</taxon>
        <taxon>Actinomycetes</taxon>
        <taxon>Streptosporangiales</taxon>
        <taxon>Streptosporangiaceae</taxon>
        <taxon>Nonomuraea</taxon>
    </lineage>
</organism>
<reference evidence="1 2" key="1">
    <citation type="submission" date="2024-10" db="EMBL/GenBank/DDBJ databases">
        <authorList>
            <person name="Topkara A.R."/>
            <person name="Saygin H."/>
        </authorList>
    </citation>
    <scope>NUCLEOTIDE SEQUENCE [LARGE SCALE GENOMIC DNA]</scope>
    <source>
        <strain evidence="1 2">M3C6</strain>
    </source>
</reference>
<name>A0ABW7AMG0_9ACTN</name>
<dbReference type="RefSeq" id="WP_393172804.1">
    <property type="nucleotide sequence ID" value="NZ_JBICRM010000029.1"/>
</dbReference>
<gene>
    <name evidence="1" type="ORF">ACFLIM_35770</name>
</gene>
<protein>
    <submittedName>
        <fullName evidence="1">Uncharacterized protein</fullName>
    </submittedName>
</protein>
<comment type="caution">
    <text evidence="1">The sequence shown here is derived from an EMBL/GenBank/DDBJ whole genome shotgun (WGS) entry which is preliminary data.</text>
</comment>
<evidence type="ECO:0000313" key="2">
    <source>
        <dbReference type="Proteomes" id="UP001603978"/>
    </source>
</evidence>
<accession>A0ABW7AMG0</accession>
<evidence type="ECO:0000313" key="1">
    <source>
        <dbReference type="EMBL" id="MFG1708572.1"/>
    </source>
</evidence>
<dbReference type="Proteomes" id="UP001603978">
    <property type="component" value="Unassembled WGS sequence"/>
</dbReference>
<keyword evidence="2" id="KW-1185">Reference proteome</keyword>
<proteinExistence type="predicted"/>
<dbReference type="EMBL" id="JBICRM010000029">
    <property type="protein sequence ID" value="MFG1708572.1"/>
    <property type="molecule type" value="Genomic_DNA"/>
</dbReference>